<dbReference type="AlphaFoldDB" id="A0A3P7NHX5"/>
<evidence type="ECO:0000313" key="1">
    <source>
        <dbReference type="EMBL" id="VDN09039.1"/>
    </source>
</evidence>
<accession>A0A3P7NHX5</accession>
<gene>
    <name evidence="1" type="ORF">DILT_LOCUS4870</name>
</gene>
<reference evidence="1 2" key="1">
    <citation type="submission" date="2018-11" db="EMBL/GenBank/DDBJ databases">
        <authorList>
            <consortium name="Pathogen Informatics"/>
        </authorList>
    </citation>
    <scope>NUCLEOTIDE SEQUENCE [LARGE SCALE GENOMIC DNA]</scope>
</reference>
<dbReference type="OrthoDB" id="6274432at2759"/>
<keyword evidence="2" id="KW-1185">Reference proteome</keyword>
<proteinExistence type="predicted"/>
<dbReference type="Proteomes" id="UP000281553">
    <property type="component" value="Unassembled WGS sequence"/>
</dbReference>
<name>A0A3P7NHX5_DIBLA</name>
<evidence type="ECO:0000313" key="2">
    <source>
        <dbReference type="Proteomes" id="UP000281553"/>
    </source>
</evidence>
<protein>
    <submittedName>
        <fullName evidence="1">Uncharacterized protein</fullName>
    </submittedName>
</protein>
<dbReference type="EMBL" id="UYRU01046266">
    <property type="protein sequence ID" value="VDN09039.1"/>
    <property type="molecule type" value="Genomic_DNA"/>
</dbReference>
<organism evidence="1 2">
    <name type="scientific">Dibothriocephalus latus</name>
    <name type="common">Fish tapeworm</name>
    <name type="synonym">Diphyllobothrium latum</name>
    <dbReference type="NCBI Taxonomy" id="60516"/>
    <lineage>
        <taxon>Eukaryota</taxon>
        <taxon>Metazoa</taxon>
        <taxon>Spiralia</taxon>
        <taxon>Lophotrochozoa</taxon>
        <taxon>Platyhelminthes</taxon>
        <taxon>Cestoda</taxon>
        <taxon>Eucestoda</taxon>
        <taxon>Diphyllobothriidea</taxon>
        <taxon>Diphyllobothriidae</taxon>
        <taxon>Dibothriocephalus</taxon>
    </lineage>
</organism>
<sequence length="93" mass="10000">MRQTGRKLGSLIHEHQLAVWCGDTLSQVVAHAYETGQEFNFAAASISAPAGSKTGRELIEAWASDANSVDRCIELAPAHVALHRYLQTHSTGG</sequence>